<dbReference type="EMBL" id="CM001221">
    <property type="protein sequence ID" value="AET00212.1"/>
    <property type="molecule type" value="Genomic_DNA"/>
</dbReference>
<keyword evidence="3" id="KW-1185">Reference proteome</keyword>
<protein>
    <submittedName>
        <fullName evidence="1 2">Uncharacterized protein</fullName>
    </submittedName>
</protein>
<dbReference type="PaxDb" id="3880-AET00212"/>
<accession>G7K340</accession>
<gene>
    <name evidence="1" type="ordered locus">MTR_5g089530</name>
</gene>
<evidence type="ECO:0000313" key="3">
    <source>
        <dbReference type="Proteomes" id="UP000002051"/>
    </source>
</evidence>
<evidence type="ECO:0000313" key="1">
    <source>
        <dbReference type="EMBL" id="AET00212.1"/>
    </source>
</evidence>
<sequence length="73" mass="8157">MVRKWRALRQSSNLGGEGRVLEKRKEQVEEIEDIGMRGLWSEPSKGKGMDKGKVKLVVDEGATKLGSNSLEMI</sequence>
<evidence type="ECO:0000313" key="2">
    <source>
        <dbReference type="EnsemblPlants" id="AET00212"/>
    </source>
</evidence>
<organism evidence="1 3">
    <name type="scientific">Medicago truncatula</name>
    <name type="common">Barrel medic</name>
    <name type="synonym">Medicago tribuloides</name>
    <dbReference type="NCBI Taxonomy" id="3880"/>
    <lineage>
        <taxon>Eukaryota</taxon>
        <taxon>Viridiplantae</taxon>
        <taxon>Streptophyta</taxon>
        <taxon>Embryophyta</taxon>
        <taxon>Tracheophyta</taxon>
        <taxon>Spermatophyta</taxon>
        <taxon>Magnoliopsida</taxon>
        <taxon>eudicotyledons</taxon>
        <taxon>Gunneridae</taxon>
        <taxon>Pentapetalae</taxon>
        <taxon>rosids</taxon>
        <taxon>fabids</taxon>
        <taxon>Fabales</taxon>
        <taxon>Fabaceae</taxon>
        <taxon>Papilionoideae</taxon>
        <taxon>50 kb inversion clade</taxon>
        <taxon>NPAAA clade</taxon>
        <taxon>Hologalegina</taxon>
        <taxon>IRL clade</taxon>
        <taxon>Trifolieae</taxon>
        <taxon>Medicago</taxon>
    </lineage>
</organism>
<name>G7K340_MEDTR</name>
<dbReference type="AlphaFoldDB" id="G7K340"/>
<dbReference type="HOGENOM" id="CLU_2708569_0_0_1"/>
<reference evidence="2" key="3">
    <citation type="submission" date="2015-04" db="UniProtKB">
        <authorList>
            <consortium name="EnsemblPlants"/>
        </authorList>
    </citation>
    <scope>IDENTIFICATION</scope>
    <source>
        <strain evidence="2">cv. Jemalong A17</strain>
    </source>
</reference>
<proteinExistence type="predicted"/>
<dbReference type="Proteomes" id="UP000002051">
    <property type="component" value="Chromosome 5"/>
</dbReference>
<dbReference type="EnsemblPlants" id="AET00212">
    <property type="protein sequence ID" value="AET00212"/>
    <property type="gene ID" value="MTR_5g089530"/>
</dbReference>
<reference evidence="1 3" key="1">
    <citation type="journal article" date="2011" name="Nature">
        <title>The Medicago genome provides insight into the evolution of rhizobial symbioses.</title>
        <authorList>
            <person name="Young N.D."/>
            <person name="Debelle F."/>
            <person name="Oldroyd G.E."/>
            <person name="Geurts R."/>
            <person name="Cannon S.B."/>
            <person name="Udvardi M.K."/>
            <person name="Benedito V.A."/>
            <person name="Mayer K.F."/>
            <person name="Gouzy J."/>
            <person name="Schoof H."/>
            <person name="Van de Peer Y."/>
            <person name="Proost S."/>
            <person name="Cook D.R."/>
            <person name="Meyers B.C."/>
            <person name="Spannagl M."/>
            <person name="Cheung F."/>
            <person name="De Mita S."/>
            <person name="Krishnakumar V."/>
            <person name="Gundlach H."/>
            <person name="Zhou S."/>
            <person name="Mudge J."/>
            <person name="Bharti A.K."/>
            <person name="Murray J.D."/>
            <person name="Naoumkina M.A."/>
            <person name="Rosen B."/>
            <person name="Silverstein K.A."/>
            <person name="Tang H."/>
            <person name="Rombauts S."/>
            <person name="Zhao P.X."/>
            <person name="Zhou P."/>
            <person name="Barbe V."/>
            <person name="Bardou P."/>
            <person name="Bechner M."/>
            <person name="Bellec A."/>
            <person name="Berger A."/>
            <person name="Berges H."/>
            <person name="Bidwell S."/>
            <person name="Bisseling T."/>
            <person name="Choisne N."/>
            <person name="Couloux A."/>
            <person name="Denny R."/>
            <person name="Deshpande S."/>
            <person name="Dai X."/>
            <person name="Doyle J.J."/>
            <person name="Dudez A.M."/>
            <person name="Farmer A.D."/>
            <person name="Fouteau S."/>
            <person name="Franken C."/>
            <person name="Gibelin C."/>
            <person name="Gish J."/>
            <person name="Goldstein S."/>
            <person name="Gonzalez A.J."/>
            <person name="Green P.J."/>
            <person name="Hallab A."/>
            <person name="Hartog M."/>
            <person name="Hua A."/>
            <person name="Humphray S.J."/>
            <person name="Jeong D.H."/>
            <person name="Jing Y."/>
            <person name="Jocker A."/>
            <person name="Kenton S.M."/>
            <person name="Kim D.J."/>
            <person name="Klee K."/>
            <person name="Lai H."/>
            <person name="Lang C."/>
            <person name="Lin S."/>
            <person name="Macmil S.L."/>
            <person name="Magdelenat G."/>
            <person name="Matthews L."/>
            <person name="McCorrison J."/>
            <person name="Monaghan E.L."/>
            <person name="Mun J.H."/>
            <person name="Najar F.Z."/>
            <person name="Nicholson C."/>
            <person name="Noirot C."/>
            <person name="O'Bleness M."/>
            <person name="Paule C.R."/>
            <person name="Poulain J."/>
            <person name="Prion F."/>
            <person name="Qin B."/>
            <person name="Qu C."/>
            <person name="Retzel E.F."/>
            <person name="Riddle C."/>
            <person name="Sallet E."/>
            <person name="Samain S."/>
            <person name="Samson N."/>
            <person name="Sanders I."/>
            <person name="Saurat O."/>
            <person name="Scarpelli C."/>
            <person name="Schiex T."/>
            <person name="Segurens B."/>
            <person name="Severin A.J."/>
            <person name="Sherrier D.J."/>
            <person name="Shi R."/>
            <person name="Sims S."/>
            <person name="Singer S.R."/>
            <person name="Sinharoy S."/>
            <person name="Sterck L."/>
            <person name="Viollet A."/>
            <person name="Wang B.B."/>
            <person name="Wang K."/>
            <person name="Wang M."/>
            <person name="Wang X."/>
            <person name="Warfsmann J."/>
            <person name="Weissenbach J."/>
            <person name="White D.D."/>
            <person name="White J.D."/>
            <person name="Wiley G.B."/>
            <person name="Wincker P."/>
            <person name="Xing Y."/>
            <person name="Yang L."/>
            <person name="Yao Z."/>
            <person name="Ying F."/>
            <person name="Zhai J."/>
            <person name="Zhou L."/>
            <person name="Zuber A."/>
            <person name="Denarie J."/>
            <person name="Dixon R.A."/>
            <person name="May G.D."/>
            <person name="Schwartz D.C."/>
            <person name="Rogers J."/>
            <person name="Quetier F."/>
            <person name="Town C.D."/>
            <person name="Roe B.A."/>
        </authorList>
    </citation>
    <scope>NUCLEOTIDE SEQUENCE [LARGE SCALE GENOMIC DNA]</scope>
    <source>
        <strain evidence="1">A17</strain>
        <strain evidence="2 3">cv. Jemalong A17</strain>
    </source>
</reference>
<reference evidence="1 3" key="2">
    <citation type="journal article" date="2014" name="BMC Genomics">
        <title>An improved genome release (version Mt4.0) for the model legume Medicago truncatula.</title>
        <authorList>
            <person name="Tang H."/>
            <person name="Krishnakumar V."/>
            <person name="Bidwell S."/>
            <person name="Rosen B."/>
            <person name="Chan A."/>
            <person name="Zhou S."/>
            <person name="Gentzbittel L."/>
            <person name="Childs K.L."/>
            <person name="Yandell M."/>
            <person name="Gundlach H."/>
            <person name="Mayer K.F."/>
            <person name="Schwartz D.C."/>
            <person name="Town C.D."/>
        </authorList>
    </citation>
    <scope>GENOME REANNOTATION</scope>
    <source>
        <strain evidence="2 3">cv. Jemalong A17</strain>
    </source>
</reference>